<evidence type="ECO:0000256" key="16">
    <source>
        <dbReference type="SAM" id="MobiDB-lite"/>
    </source>
</evidence>
<feature type="transmembrane region" description="Helical" evidence="17">
    <location>
        <begin position="40"/>
        <end position="61"/>
    </location>
</feature>
<comment type="similarity">
    <text evidence="4">Belongs to the HRD1 family.</text>
</comment>
<dbReference type="EMBL" id="GBRD01002142">
    <property type="protein sequence ID" value="JAG63679.1"/>
    <property type="molecule type" value="Transcribed_RNA"/>
</dbReference>
<dbReference type="InterPro" id="IPR057992">
    <property type="entry name" value="TPR_SYVN1_N"/>
</dbReference>
<comment type="pathway">
    <text evidence="3">Protein modification; protein ubiquitination.</text>
</comment>
<organism evidence="19">
    <name type="scientific">Lygus hesperus</name>
    <name type="common">Western plant bug</name>
    <dbReference type="NCBI Taxonomy" id="30085"/>
    <lineage>
        <taxon>Eukaryota</taxon>
        <taxon>Metazoa</taxon>
        <taxon>Ecdysozoa</taxon>
        <taxon>Arthropoda</taxon>
        <taxon>Hexapoda</taxon>
        <taxon>Insecta</taxon>
        <taxon>Pterygota</taxon>
        <taxon>Neoptera</taxon>
        <taxon>Paraneoptera</taxon>
        <taxon>Hemiptera</taxon>
        <taxon>Heteroptera</taxon>
        <taxon>Panheteroptera</taxon>
        <taxon>Cimicomorpha</taxon>
        <taxon>Miridae</taxon>
        <taxon>Mirini</taxon>
        <taxon>Lygus</taxon>
    </lineage>
</organism>
<dbReference type="GO" id="GO:0016567">
    <property type="term" value="P:protein ubiquitination"/>
    <property type="evidence" value="ECO:0007669"/>
    <property type="project" value="UniProtKB-UniPathway"/>
</dbReference>
<keyword evidence="12" id="KW-0862">Zinc</keyword>
<evidence type="ECO:0000256" key="1">
    <source>
        <dbReference type="ARBA" id="ARBA00000900"/>
    </source>
</evidence>
<feature type="region of interest" description="Disordered" evidence="16">
    <location>
        <begin position="423"/>
        <end position="452"/>
    </location>
</feature>
<evidence type="ECO:0000256" key="11">
    <source>
        <dbReference type="ARBA" id="ARBA00022824"/>
    </source>
</evidence>
<dbReference type="PANTHER" id="PTHR22763:SF184">
    <property type="entry name" value="E3 UBIQUITIN-PROTEIN LIGASE SYNOVIOLIN"/>
    <property type="match status" value="1"/>
</dbReference>
<comment type="catalytic activity">
    <reaction evidence="1">
        <text>S-ubiquitinyl-[E2 ubiquitin-conjugating enzyme]-L-cysteine + [acceptor protein]-L-lysine = [E2 ubiquitin-conjugating enzyme]-L-cysteine + N(6)-ubiquitinyl-[acceptor protein]-L-lysine.</text>
        <dbReference type="EC" id="2.3.2.27"/>
    </reaction>
</comment>
<keyword evidence="13 17" id="KW-1133">Transmembrane helix</keyword>
<evidence type="ECO:0000313" key="19">
    <source>
        <dbReference type="EMBL" id="JAG02796.1"/>
    </source>
</evidence>
<dbReference type="CDD" id="cd16479">
    <property type="entry name" value="RING-H2_synoviolin"/>
    <property type="match status" value="1"/>
</dbReference>
<evidence type="ECO:0000256" key="13">
    <source>
        <dbReference type="ARBA" id="ARBA00022989"/>
    </source>
</evidence>
<dbReference type="AlphaFoldDB" id="A0A0A9W5W1"/>
<dbReference type="InterPro" id="IPR013083">
    <property type="entry name" value="Znf_RING/FYVE/PHD"/>
</dbReference>
<dbReference type="GO" id="GO:0061630">
    <property type="term" value="F:ubiquitin protein ligase activity"/>
    <property type="evidence" value="ECO:0007669"/>
    <property type="project" value="UniProtKB-EC"/>
</dbReference>
<dbReference type="SMART" id="SM00184">
    <property type="entry name" value="RING"/>
    <property type="match status" value="1"/>
</dbReference>
<proteinExistence type="inferred from homology"/>
<keyword evidence="8" id="KW-0479">Metal-binding</keyword>
<evidence type="ECO:0000256" key="17">
    <source>
        <dbReference type="SAM" id="Phobius"/>
    </source>
</evidence>
<dbReference type="GO" id="GO:0005789">
    <property type="term" value="C:endoplasmic reticulum membrane"/>
    <property type="evidence" value="ECO:0007669"/>
    <property type="project" value="UniProtKB-SubCell"/>
</dbReference>
<accession>A0A0A9W5W1</accession>
<keyword evidence="6" id="KW-0808">Transferase</keyword>
<dbReference type="PANTHER" id="PTHR22763">
    <property type="entry name" value="RING ZINC FINGER PROTEIN"/>
    <property type="match status" value="1"/>
</dbReference>
<evidence type="ECO:0000256" key="9">
    <source>
        <dbReference type="ARBA" id="ARBA00022771"/>
    </source>
</evidence>
<dbReference type="Gene3D" id="3.30.40.10">
    <property type="entry name" value="Zinc/RING finger domain, C3HC4 (zinc finger)"/>
    <property type="match status" value="1"/>
</dbReference>
<feature type="transmembrane region" description="Helical" evidence="17">
    <location>
        <begin position="214"/>
        <end position="245"/>
    </location>
</feature>
<gene>
    <name evidence="19" type="primary">syvn1_0</name>
    <name evidence="19" type="ORF">CM83_100187</name>
</gene>
<evidence type="ECO:0000259" key="18">
    <source>
        <dbReference type="PROSITE" id="PS50089"/>
    </source>
</evidence>
<dbReference type="Pfam" id="PF13639">
    <property type="entry name" value="zf-RING_2"/>
    <property type="match status" value="1"/>
</dbReference>
<dbReference type="Pfam" id="PF25563">
    <property type="entry name" value="TPR_SYVN1_N"/>
    <property type="match status" value="1"/>
</dbReference>
<evidence type="ECO:0000256" key="6">
    <source>
        <dbReference type="ARBA" id="ARBA00022679"/>
    </source>
</evidence>
<evidence type="ECO:0000256" key="15">
    <source>
        <dbReference type="PROSITE-ProRule" id="PRU00175"/>
    </source>
</evidence>
<evidence type="ECO:0000256" key="14">
    <source>
        <dbReference type="ARBA" id="ARBA00023136"/>
    </source>
</evidence>
<dbReference type="InterPro" id="IPR001841">
    <property type="entry name" value="Znf_RING"/>
</dbReference>
<sequence>MPSNVQIATFVFFCLVGMFGYVYNQKKQFYPTVVYLSKSGAAIAVCYAEALLLGLIVSTILRKIFFGDLRPIESERLTERSWYALTETCLAFTIFKEETVPVFVFLFALLIFMKTFHWLTDERVDLIERSMTLSKLFHVRIIAVFILLGGIDATFITQAYQRTINRGPSIQIVFGFEYCILLIMLLDNCIKYIMYLHSLFEYSTSESRAVTQMYVAVVMSSIKVILYSAFFLLMVQIFTFPLFVLRPMYFTLKAFKKSVMDVLMTRRALRYLNNFYPDATPLDLETHDNACIICREELTLASKKLPCNHIFHTACLRAWFQRQQTCPTCRFSILKVPTIVQLERLRTIRRVNASTQTEPILSGHRCHYTLLEGTRNPPAEYLQNLTENDLANIENEKREELRRRIQTLSMVSSMLDTASRAIQQLPRGNERAPRVVPRQKPETQQNGGESRQTLQQNLKVIRAKRMQSLLKSQQGEGNSNS</sequence>
<dbReference type="FunFam" id="3.30.40.10:FF:000088">
    <property type="entry name" value="E3 ubiquitin-protein ligase synoviolin"/>
    <property type="match status" value="1"/>
</dbReference>
<evidence type="ECO:0000256" key="10">
    <source>
        <dbReference type="ARBA" id="ARBA00022786"/>
    </source>
</evidence>
<keyword evidence="10" id="KW-0833">Ubl conjugation pathway</keyword>
<evidence type="ECO:0000256" key="3">
    <source>
        <dbReference type="ARBA" id="ARBA00004906"/>
    </source>
</evidence>
<evidence type="ECO:0000313" key="20">
    <source>
        <dbReference type="EMBL" id="JAG63679.1"/>
    </source>
</evidence>
<reference evidence="19" key="1">
    <citation type="journal article" date="2014" name="PLoS ONE">
        <title>Transcriptome-Based Identification of ABC Transporters in the Western Tarnished Plant Bug Lygus hesperus.</title>
        <authorList>
            <person name="Hull J.J."/>
            <person name="Chaney K."/>
            <person name="Geib S.M."/>
            <person name="Fabrick J.A."/>
            <person name="Brent C.S."/>
            <person name="Walsh D."/>
            <person name="Lavine L.C."/>
        </authorList>
    </citation>
    <scope>NUCLEOTIDE SEQUENCE</scope>
</reference>
<feature type="transmembrane region" description="Helical" evidence="17">
    <location>
        <begin position="139"/>
        <end position="160"/>
    </location>
</feature>
<protein>
    <recommendedName>
        <fullName evidence="5">RING-type E3 ubiquitin transferase</fullName>
        <ecNumber evidence="5">2.3.2.27</ecNumber>
    </recommendedName>
</protein>
<comment type="subcellular location">
    <subcellularLocation>
        <location evidence="2">Endoplasmic reticulum membrane</location>
        <topology evidence="2">Multi-pass membrane protein</topology>
    </subcellularLocation>
</comment>
<name>A0A0A9W5W1_LYGHE</name>
<dbReference type="EC" id="2.3.2.27" evidence="5"/>
<reference evidence="19" key="2">
    <citation type="submission" date="2014-07" db="EMBL/GenBank/DDBJ databases">
        <authorList>
            <person name="Hull J."/>
        </authorList>
    </citation>
    <scope>NUCLEOTIDE SEQUENCE</scope>
</reference>
<dbReference type="GO" id="GO:0008270">
    <property type="term" value="F:zinc ion binding"/>
    <property type="evidence" value="ECO:0007669"/>
    <property type="project" value="UniProtKB-KW"/>
</dbReference>
<feature type="compositionally biased region" description="Polar residues" evidence="16">
    <location>
        <begin position="442"/>
        <end position="452"/>
    </location>
</feature>
<keyword evidence="11" id="KW-0256">Endoplasmic reticulum</keyword>
<evidence type="ECO:0000256" key="5">
    <source>
        <dbReference type="ARBA" id="ARBA00012483"/>
    </source>
</evidence>
<keyword evidence="7 17" id="KW-0812">Transmembrane</keyword>
<keyword evidence="14 17" id="KW-0472">Membrane</keyword>
<dbReference type="SUPFAM" id="SSF57850">
    <property type="entry name" value="RING/U-box"/>
    <property type="match status" value="1"/>
</dbReference>
<dbReference type="EMBL" id="GBHO01040808">
    <property type="protein sequence ID" value="JAG02796.1"/>
    <property type="molecule type" value="Transcribed_RNA"/>
</dbReference>
<evidence type="ECO:0000256" key="7">
    <source>
        <dbReference type="ARBA" id="ARBA00022692"/>
    </source>
</evidence>
<evidence type="ECO:0000256" key="2">
    <source>
        <dbReference type="ARBA" id="ARBA00004477"/>
    </source>
</evidence>
<dbReference type="GO" id="GO:0043161">
    <property type="term" value="P:proteasome-mediated ubiquitin-dependent protein catabolic process"/>
    <property type="evidence" value="ECO:0007669"/>
    <property type="project" value="TreeGrafter"/>
</dbReference>
<reference evidence="20" key="3">
    <citation type="submission" date="2014-09" db="EMBL/GenBank/DDBJ databases">
        <authorList>
            <person name="Magalhaes I.L.F."/>
            <person name="Oliveira U."/>
            <person name="Santos F.R."/>
            <person name="Vidigal T.H.D.A."/>
            <person name="Brescovit A.D."/>
            <person name="Santos A.J."/>
        </authorList>
    </citation>
    <scope>NUCLEOTIDE SEQUENCE</scope>
</reference>
<feature type="transmembrane region" description="Helical" evidence="17">
    <location>
        <begin position="100"/>
        <end position="119"/>
    </location>
</feature>
<dbReference type="GO" id="GO:0036503">
    <property type="term" value="P:ERAD pathway"/>
    <property type="evidence" value="ECO:0007669"/>
    <property type="project" value="TreeGrafter"/>
</dbReference>
<feature type="transmembrane region" description="Helical" evidence="17">
    <location>
        <begin position="172"/>
        <end position="194"/>
    </location>
</feature>
<feature type="domain" description="RING-type" evidence="18">
    <location>
        <begin position="291"/>
        <end position="330"/>
    </location>
</feature>
<evidence type="ECO:0000256" key="8">
    <source>
        <dbReference type="ARBA" id="ARBA00022723"/>
    </source>
</evidence>
<dbReference type="UniPathway" id="UPA00143"/>
<keyword evidence="9 15" id="KW-0863">Zinc-finger</keyword>
<evidence type="ECO:0000256" key="4">
    <source>
        <dbReference type="ARBA" id="ARBA00010089"/>
    </source>
</evidence>
<dbReference type="InterPro" id="IPR050731">
    <property type="entry name" value="HRD1_E3_ubiq-ligases"/>
</dbReference>
<evidence type="ECO:0000256" key="12">
    <source>
        <dbReference type="ARBA" id="ARBA00022833"/>
    </source>
</evidence>
<dbReference type="PROSITE" id="PS50089">
    <property type="entry name" value="ZF_RING_2"/>
    <property type="match status" value="1"/>
</dbReference>
<dbReference type="InterPro" id="IPR058051">
    <property type="entry name" value="Znf_RING_synoviolin"/>
</dbReference>